<sequence>MKLNNRLRRYINTALIIGPMTLIMAFVGVLRNYGLVSGWILKSFVTWLTMFPIAYVCAFFIIPIANRVTSKINFND</sequence>
<feature type="transmembrane region" description="Helical" evidence="1">
    <location>
        <begin position="39"/>
        <end position="62"/>
    </location>
</feature>
<dbReference type="Pfam" id="PF11391">
    <property type="entry name" value="DUF2798"/>
    <property type="match status" value="1"/>
</dbReference>
<dbReference type="AlphaFoldDB" id="A0A1M5TR36"/>
<evidence type="ECO:0000313" key="3">
    <source>
        <dbReference type="Proteomes" id="UP000184212"/>
    </source>
</evidence>
<dbReference type="OrthoDB" id="711736at2"/>
<feature type="transmembrane region" description="Helical" evidence="1">
    <location>
        <begin position="12"/>
        <end position="33"/>
    </location>
</feature>
<protein>
    <recommendedName>
        <fullName evidence="4">DUF2798 domain-containing protein</fullName>
    </recommendedName>
</protein>
<evidence type="ECO:0000313" key="2">
    <source>
        <dbReference type="EMBL" id="SHH53120.1"/>
    </source>
</evidence>
<keyword evidence="1" id="KW-1133">Transmembrane helix</keyword>
<dbReference type="Proteomes" id="UP000184212">
    <property type="component" value="Unassembled WGS sequence"/>
</dbReference>
<evidence type="ECO:0000256" key="1">
    <source>
        <dbReference type="SAM" id="Phobius"/>
    </source>
</evidence>
<proteinExistence type="predicted"/>
<dbReference type="RefSeq" id="WP_143165021.1">
    <property type="nucleotide sequence ID" value="NZ_FQWQ01000003.1"/>
</dbReference>
<accession>A0A1M5TR36</accession>
<organism evidence="2 3">
    <name type="scientific">Chryseolinea serpens</name>
    <dbReference type="NCBI Taxonomy" id="947013"/>
    <lineage>
        <taxon>Bacteria</taxon>
        <taxon>Pseudomonadati</taxon>
        <taxon>Bacteroidota</taxon>
        <taxon>Cytophagia</taxon>
        <taxon>Cytophagales</taxon>
        <taxon>Fulvivirgaceae</taxon>
        <taxon>Chryseolinea</taxon>
    </lineage>
</organism>
<reference evidence="2 3" key="1">
    <citation type="submission" date="2016-11" db="EMBL/GenBank/DDBJ databases">
        <authorList>
            <person name="Jaros S."/>
            <person name="Januszkiewicz K."/>
            <person name="Wedrychowicz H."/>
        </authorList>
    </citation>
    <scope>NUCLEOTIDE SEQUENCE [LARGE SCALE GENOMIC DNA]</scope>
    <source>
        <strain evidence="2 3">DSM 24574</strain>
    </source>
</reference>
<name>A0A1M5TR36_9BACT</name>
<evidence type="ECO:0008006" key="4">
    <source>
        <dbReference type="Google" id="ProtNLM"/>
    </source>
</evidence>
<keyword evidence="1" id="KW-0812">Transmembrane</keyword>
<keyword evidence="3" id="KW-1185">Reference proteome</keyword>
<dbReference type="EMBL" id="FQWQ01000003">
    <property type="protein sequence ID" value="SHH53120.1"/>
    <property type="molecule type" value="Genomic_DNA"/>
</dbReference>
<gene>
    <name evidence="2" type="ORF">SAMN04488109_4223</name>
</gene>
<keyword evidence="1" id="KW-0472">Membrane</keyword>
<dbReference type="InterPro" id="IPR021529">
    <property type="entry name" value="DUF2798"/>
</dbReference>